<proteinExistence type="predicted"/>
<dbReference type="GO" id="GO:0003676">
    <property type="term" value="F:nucleic acid binding"/>
    <property type="evidence" value="ECO:0007669"/>
    <property type="project" value="InterPro"/>
</dbReference>
<dbReference type="EMBL" id="KK114398">
    <property type="protein sequence ID" value="KFM62353.1"/>
    <property type="molecule type" value="Genomic_DNA"/>
</dbReference>
<dbReference type="InterPro" id="IPR036397">
    <property type="entry name" value="RNaseH_sf"/>
</dbReference>
<dbReference type="Gene3D" id="3.30.420.10">
    <property type="entry name" value="Ribonuclease H-like superfamily/Ribonuclease H"/>
    <property type="match status" value="1"/>
</dbReference>
<evidence type="ECO:0008006" key="3">
    <source>
        <dbReference type="Google" id="ProtNLM"/>
    </source>
</evidence>
<keyword evidence="2" id="KW-1185">Reference proteome</keyword>
<name>A0A087TB64_STEMI</name>
<sequence length="218" mass="25304">MLGRHQRRHFQQIDDFTRGMVIGLRRAGWSLRQIAVDTHMNVSTVHQLWHMVVTRKCGKKEGCRCSQRDVSTRGSTLPPKSCGDPASHLYSDSAACARYPGCSRVDENHFPSRRLPLTPQHRRQRLEWYQTGAMWMTEWRNVVFSDESRFCLSSDNRRIRVCRRRGDRSNSAVTEERLTVQQCGIMVWGAIVYDSRSPLVRIQGTITAQRYLDNVLRP</sequence>
<gene>
    <name evidence="1" type="ORF">X975_12310</name>
</gene>
<reference evidence="1 2" key="1">
    <citation type="submission" date="2013-11" db="EMBL/GenBank/DDBJ databases">
        <title>Genome sequencing of Stegodyphus mimosarum.</title>
        <authorList>
            <person name="Bechsgaard J."/>
        </authorList>
    </citation>
    <scope>NUCLEOTIDE SEQUENCE [LARGE SCALE GENOMIC DNA]</scope>
</reference>
<evidence type="ECO:0000313" key="1">
    <source>
        <dbReference type="EMBL" id="KFM62353.1"/>
    </source>
</evidence>
<dbReference type="Proteomes" id="UP000054359">
    <property type="component" value="Unassembled WGS sequence"/>
</dbReference>
<organism evidence="1 2">
    <name type="scientific">Stegodyphus mimosarum</name>
    <name type="common">African social velvet spider</name>
    <dbReference type="NCBI Taxonomy" id="407821"/>
    <lineage>
        <taxon>Eukaryota</taxon>
        <taxon>Metazoa</taxon>
        <taxon>Ecdysozoa</taxon>
        <taxon>Arthropoda</taxon>
        <taxon>Chelicerata</taxon>
        <taxon>Arachnida</taxon>
        <taxon>Araneae</taxon>
        <taxon>Araneomorphae</taxon>
        <taxon>Entelegynae</taxon>
        <taxon>Eresoidea</taxon>
        <taxon>Eresidae</taxon>
        <taxon>Stegodyphus</taxon>
    </lineage>
</organism>
<protein>
    <recommendedName>
        <fullName evidence="3">Transposable element Tc1 transposase</fullName>
    </recommendedName>
</protein>
<evidence type="ECO:0000313" key="2">
    <source>
        <dbReference type="Proteomes" id="UP000054359"/>
    </source>
</evidence>
<accession>A0A087TB64</accession>
<dbReference type="AlphaFoldDB" id="A0A087TB64"/>
<dbReference type="OrthoDB" id="8942091at2759"/>
<feature type="non-terminal residue" evidence="1">
    <location>
        <position position="218"/>
    </location>
</feature>